<proteinExistence type="predicted"/>
<feature type="region of interest" description="Disordered" evidence="1">
    <location>
        <begin position="207"/>
        <end position="257"/>
    </location>
</feature>
<evidence type="ECO:0000256" key="1">
    <source>
        <dbReference type="SAM" id="MobiDB-lite"/>
    </source>
</evidence>
<name>A0ABQ3K3F9_9DEIO</name>
<gene>
    <name evidence="2" type="ORF">GCM10017783_12030</name>
</gene>
<evidence type="ECO:0000313" key="3">
    <source>
        <dbReference type="Proteomes" id="UP000632154"/>
    </source>
</evidence>
<organism evidence="2 3">
    <name type="scientific">Deinococcus piscis</name>
    <dbReference type="NCBI Taxonomy" id="394230"/>
    <lineage>
        <taxon>Bacteria</taxon>
        <taxon>Thermotogati</taxon>
        <taxon>Deinococcota</taxon>
        <taxon>Deinococci</taxon>
        <taxon>Deinococcales</taxon>
        <taxon>Deinococcaceae</taxon>
        <taxon>Deinococcus</taxon>
    </lineage>
</organism>
<reference evidence="3" key="1">
    <citation type="journal article" date="2019" name="Int. J. Syst. Evol. Microbiol.">
        <title>The Global Catalogue of Microorganisms (GCM) 10K type strain sequencing project: providing services to taxonomists for standard genome sequencing and annotation.</title>
        <authorList>
            <consortium name="The Broad Institute Genomics Platform"/>
            <consortium name="The Broad Institute Genome Sequencing Center for Infectious Disease"/>
            <person name="Wu L."/>
            <person name="Ma J."/>
        </authorList>
    </citation>
    <scope>NUCLEOTIDE SEQUENCE [LARGE SCALE GENOMIC DNA]</scope>
    <source>
        <strain evidence="3">CGMCC 1.18439</strain>
    </source>
</reference>
<sequence length="257" mass="28379">MPDALHDTTSKRRRKATQLKGYGQGILARLTACPGSVYHVSFELKDCTDFYWDAPVRAKAQCQELLGDSPRYVFCALSRQGKAHVHVMVVLSPEEAEELRRRKVWHRQIEGLGDLERLAQYFSKPRDERACRPDTQDVMTYDQQELAQQALDACEDLLAARRIGRLPRGTFTAHLPLLKADKTLEPSPENQTEAGSSAPVVSPAVLANPQSLKASQEGCSLSSATFEPKRSYAHSPSRARGPPTLGGSCCPTPQPLP</sequence>
<dbReference type="EMBL" id="BNAL01000011">
    <property type="protein sequence ID" value="GHG01370.1"/>
    <property type="molecule type" value="Genomic_DNA"/>
</dbReference>
<evidence type="ECO:0000313" key="2">
    <source>
        <dbReference type="EMBL" id="GHG01370.1"/>
    </source>
</evidence>
<comment type="caution">
    <text evidence="2">The sequence shown here is derived from an EMBL/GenBank/DDBJ whole genome shotgun (WGS) entry which is preliminary data.</text>
</comment>
<dbReference type="Proteomes" id="UP000632154">
    <property type="component" value="Unassembled WGS sequence"/>
</dbReference>
<protein>
    <submittedName>
        <fullName evidence="2">Uncharacterized protein</fullName>
    </submittedName>
</protein>
<feature type="compositionally biased region" description="Polar residues" evidence="1">
    <location>
        <begin position="208"/>
        <end position="225"/>
    </location>
</feature>
<accession>A0ABQ3K3F9</accession>
<keyword evidence="3" id="KW-1185">Reference proteome</keyword>